<feature type="compositionally biased region" description="Polar residues" evidence="4">
    <location>
        <begin position="1049"/>
        <end position="1069"/>
    </location>
</feature>
<feature type="compositionally biased region" description="Polar residues" evidence="4">
    <location>
        <begin position="304"/>
        <end position="313"/>
    </location>
</feature>
<name>A0A8T0DKT4_9TREM</name>
<feature type="region of interest" description="Disordered" evidence="4">
    <location>
        <begin position="713"/>
        <end position="752"/>
    </location>
</feature>
<keyword evidence="7" id="KW-1185">Reference proteome</keyword>
<evidence type="ECO:0000256" key="3">
    <source>
        <dbReference type="SAM" id="Coils"/>
    </source>
</evidence>
<evidence type="ECO:0000259" key="5">
    <source>
        <dbReference type="PROSITE" id="PS50021"/>
    </source>
</evidence>
<dbReference type="FunFam" id="1.10.418.10:FF:000020">
    <property type="entry name" value="Cytospin-A isoform 1"/>
    <property type="match status" value="1"/>
</dbReference>
<reference evidence="6 7" key="1">
    <citation type="submission" date="2019-07" db="EMBL/GenBank/DDBJ databases">
        <title>Annotation for the trematode Paragonimus westermani.</title>
        <authorList>
            <person name="Choi Y.-J."/>
        </authorList>
    </citation>
    <scope>NUCLEOTIDE SEQUENCE [LARGE SCALE GENOMIC DNA]</scope>
    <source>
        <strain evidence="6">180907_Pwestermani</strain>
    </source>
</reference>
<dbReference type="EMBL" id="JTDF01003235">
    <property type="protein sequence ID" value="KAF8567966.1"/>
    <property type="molecule type" value="Genomic_DNA"/>
</dbReference>
<feature type="compositionally biased region" description="Low complexity" evidence="4">
    <location>
        <begin position="330"/>
        <end position="341"/>
    </location>
</feature>
<feature type="compositionally biased region" description="Polar residues" evidence="4">
    <location>
        <begin position="733"/>
        <end position="752"/>
    </location>
</feature>
<gene>
    <name evidence="6" type="ORF">P879_01928</name>
</gene>
<feature type="region of interest" description="Disordered" evidence="4">
    <location>
        <begin position="934"/>
        <end position="971"/>
    </location>
</feature>
<dbReference type="PROSITE" id="PS50021">
    <property type="entry name" value="CH"/>
    <property type="match status" value="1"/>
</dbReference>
<feature type="coiled-coil region" evidence="3">
    <location>
        <begin position="608"/>
        <end position="702"/>
    </location>
</feature>
<dbReference type="PANTHER" id="PTHR23167:SF69">
    <property type="entry name" value="FI18193P1"/>
    <property type="match status" value="1"/>
</dbReference>
<evidence type="ECO:0000256" key="2">
    <source>
        <dbReference type="ARBA" id="ARBA00023054"/>
    </source>
</evidence>
<comment type="similarity">
    <text evidence="1">Belongs to the cytospin-A family.</text>
</comment>
<dbReference type="Gene3D" id="1.10.418.10">
    <property type="entry name" value="Calponin-like domain"/>
    <property type="match status" value="1"/>
</dbReference>
<comment type="caution">
    <text evidence="6">The sequence shown here is derived from an EMBL/GenBank/DDBJ whole genome shotgun (WGS) entry which is preliminary data.</text>
</comment>
<feature type="coiled-coil region" evidence="3">
    <location>
        <begin position="515"/>
        <end position="549"/>
    </location>
</feature>
<dbReference type="PANTHER" id="PTHR23167">
    <property type="entry name" value="CALPONIN HOMOLOGY DOMAIN-CONTAINING PROTEIN DDB_G0272472-RELATED"/>
    <property type="match status" value="1"/>
</dbReference>
<dbReference type="InterPro" id="IPR036872">
    <property type="entry name" value="CH_dom_sf"/>
</dbReference>
<dbReference type="InterPro" id="IPR001715">
    <property type="entry name" value="CH_dom"/>
</dbReference>
<protein>
    <recommendedName>
        <fullName evidence="5">Calponin-homology (CH) domain-containing protein</fullName>
    </recommendedName>
</protein>
<dbReference type="InterPro" id="IPR050540">
    <property type="entry name" value="F-actin_Monoox_Mical"/>
</dbReference>
<feature type="domain" description="Calponin-homology (CH)" evidence="5">
    <location>
        <begin position="1133"/>
        <end position="1243"/>
    </location>
</feature>
<dbReference type="Proteomes" id="UP000699462">
    <property type="component" value="Unassembled WGS sequence"/>
</dbReference>
<feature type="region of interest" description="Disordered" evidence="4">
    <location>
        <begin position="102"/>
        <end position="126"/>
    </location>
</feature>
<proteinExistence type="inferred from homology"/>
<keyword evidence="2 3" id="KW-0175">Coiled coil</keyword>
<feature type="region of interest" description="Disordered" evidence="4">
    <location>
        <begin position="988"/>
        <end position="1112"/>
    </location>
</feature>
<dbReference type="OrthoDB" id="21607at2759"/>
<dbReference type="SUPFAM" id="SSF47576">
    <property type="entry name" value="Calponin-homology domain, CH-domain"/>
    <property type="match status" value="1"/>
</dbReference>
<dbReference type="AlphaFoldDB" id="A0A8T0DKT4"/>
<dbReference type="SMART" id="SM00033">
    <property type="entry name" value="CH"/>
    <property type="match status" value="1"/>
</dbReference>
<accession>A0A8T0DKT4</accession>
<evidence type="ECO:0000313" key="6">
    <source>
        <dbReference type="EMBL" id="KAF8567966.1"/>
    </source>
</evidence>
<dbReference type="Pfam" id="PF00307">
    <property type="entry name" value="CH"/>
    <property type="match status" value="1"/>
</dbReference>
<evidence type="ECO:0000256" key="1">
    <source>
        <dbReference type="ARBA" id="ARBA00009452"/>
    </source>
</evidence>
<evidence type="ECO:0000313" key="7">
    <source>
        <dbReference type="Proteomes" id="UP000699462"/>
    </source>
</evidence>
<organism evidence="6 7">
    <name type="scientific">Paragonimus westermani</name>
    <dbReference type="NCBI Taxonomy" id="34504"/>
    <lineage>
        <taxon>Eukaryota</taxon>
        <taxon>Metazoa</taxon>
        <taxon>Spiralia</taxon>
        <taxon>Lophotrochozoa</taxon>
        <taxon>Platyhelminthes</taxon>
        <taxon>Trematoda</taxon>
        <taxon>Digenea</taxon>
        <taxon>Plagiorchiida</taxon>
        <taxon>Troglotremata</taxon>
        <taxon>Troglotrematidae</taxon>
        <taxon>Paragonimus</taxon>
    </lineage>
</organism>
<feature type="compositionally biased region" description="Low complexity" evidence="4">
    <location>
        <begin position="1094"/>
        <end position="1111"/>
    </location>
</feature>
<feature type="region of interest" description="Disordered" evidence="4">
    <location>
        <begin position="304"/>
        <end position="341"/>
    </location>
</feature>
<sequence>MKSGTSGFVPALLSDLQSSVRLQQKDQNVLIPTQVGILFEGSRRIPPTMYWVLRPCLEVPCEKKHKVPGDGPRSSHLDGWYCEQYMLAPPYMPGISNVQKVKRDVGSRPASHTSERAPSANSIVDRNLRKSLSYQNLKTPTAAKLTAASNETQANKTAKRPIPVRQKYHGSAANLPAACAEKPGNSGPGTQFQSHLTTFNGQKSRCNAHRISVNSDLLSRVEKEKKQYESRISELTQVTETRKMEIEKLTFEVRRAKEEAANALSVIEEVRQENMLLRSQLCCSEASCSKGGDQMVPVDSVQLSKSPGASGSTIFRKPASVTHSPPESLGTTTRLTPGGATTNVTGTVTASSFSGDWNEPTLSLELTSALDYGPNYHLGLHSSPEVTNQPAQASLSVATLQGRLLQMEEANYTTNEELQATLQELWDMQRSVDEAHEETHNLAFERAILLEALSTQTTKLEHCRFQIEQLKHLLLTDRRAQTPGSRENHFCELYASIEQEKQVLLSQNNDLAQSSDSLARECRILTEKAAQLQDSFDSLQAEHATLKAAYQESVIECNTLKGRENLVVDKQERELAADPRGQALESSSDQRKAKAADAVCSICGADEVGRMQLELLNLRKEYNEVTEKLELLQAERERETTEWRLYERDLLKTVQIADGIKSESEAEASRLSKENESLKSQIEVLTKESTNLSNELKILEEKWSSLSKLELSPSKSMPHRTLGTSVDEPGRSAISTCSTGIRSGENSNPALHQSTLLPNELSASRVSSVSDTRASFAGRVAAMSSNYSHHRPSAYGNAAAAAAAAAHLHFYSGSPGAPVRPSCLNTNGPTVRNLIQSIENQVKAVQHQKRGLSSNPSNTLPVTSTSSSLHLYSSSTVCKSNSLSTNNTTSGVNGVRPRASACLGLASPTNQPLNNKLRSPGSATVVSSNFCDKENASAPGGPGSGPPISSSCDPKLTMTSSAADSEDTGMRSRNNLSAEFKLADSVTSRFSGPVKDKQRYDSSDASTISPPRVSLVTQTTDMNSTTTSLHHPISAGSKHASLERPTSPPSSLAESGTTNTRRFSSTDNTNVKKHGTLRLSDQSDKTSPPKSVATPQQPSSPPESTSGTNTTYPTIHHFWQDPLQELARRTQAGSKRNALLLWCQSRVAGYRGVEVTNFSSSWNNGLALCALLHTFTPSEIAWNDLINANGLPIDKRRCFEIAFKAAENAGIPTTLRLQDMLTTDRPDWNAVMSYVTSIYRRFEVAPTPVNHATQGPATIPSNTPNTIT</sequence>
<evidence type="ECO:0000256" key="4">
    <source>
        <dbReference type="SAM" id="MobiDB-lite"/>
    </source>
</evidence>
<feature type="compositionally biased region" description="Low complexity" evidence="4">
    <location>
        <begin position="1017"/>
        <end position="1027"/>
    </location>
</feature>
<feature type="coiled-coil region" evidence="3">
    <location>
        <begin position="218"/>
        <end position="273"/>
    </location>
</feature>